<comment type="caution">
    <text evidence="2">The sequence shown here is derived from an EMBL/GenBank/DDBJ whole genome shotgun (WGS) entry which is preliminary data.</text>
</comment>
<protein>
    <submittedName>
        <fullName evidence="2">Uncharacterized protein</fullName>
    </submittedName>
</protein>
<evidence type="ECO:0000256" key="1">
    <source>
        <dbReference type="SAM" id="SignalP"/>
    </source>
</evidence>
<reference evidence="2" key="2">
    <citation type="submission" date="2020-11" db="EMBL/GenBank/DDBJ databases">
        <authorList>
            <consortium name="DOE Joint Genome Institute"/>
            <person name="Kuo A."/>
            <person name="Miyauchi S."/>
            <person name="Kiss E."/>
            <person name="Drula E."/>
            <person name="Kohler A."/>
            <person name="Sanchez-Garcia M."/>
            <person name="Andreopoulos B."/>
            <person name="Barry K.W."/>
            <person name="Bonito G."/>
            <person name="Buee M."/>
            <person name="Carver A."/>
            <person name="Chen C."/>
            <person name="Cichocki N."/>
            <person name="Clum A."/>
            <person name="Culley D."/>
            <person name="Crous P.W."/>
            <person name="Fauchery L."/>
            <person name="Girlanda M."/>
            <person name="Hayes R."/>
            <person name="Keri Z."/>
            <person name="Labutti K."/>
            <person name="Lipzen A."/>
            <person name="Lombard V."/>
            <person name="Magnuson J."/>
            <person name="Maillard F."/>
            <person name="Morin E."/>
            <person name="Murat C."/>
            <person name="Nolan M."/>
            <person name="Ohm R."/>
            <person name="Pangilinan J."/>
            <person name="Pereira M."/>
            <person name="Perotto S."/>
            <person name="Peter M."/>
            <person name="Riley R."/>
            <person name="Sitrit Y."/>
            <person name="Stielow B."/>
            <person name="Szollosi G."/>
            <person name="Zifcakova L."/>
            <person name="Stursova M."/>
            <person name="Spatafora J.W."/>
            <person name="Tedersoo L."/>
            <person name="Vaario L.-M."/>
            <person name="Yamada A."/>
            <person name="Yan M."/>
            <person name="Wang P."/>
            <person name="Xu J."/>
            <person name="Bruns T."/>
            <person name="Baldrian P."/>
            <person name="Vilgalys R."/>
            <person name="Henrissat B."/>
            <person name="Grigoriev I.V."/>
            <person name="Hibbett D."/>
            <person name="Nagy L.G."/>
            <person name="Martin F.M."/>
        </authorList>
    </citation>
    <scope>NUCLEOTIDE SEQUENCE</scope>
    <source>
        <strain evidence="2">UH-Tt-Lm1</strain>
    </source>
</reference>
<accession>A0A9P6HNE2</accession>
<dbReference type="Proteomes" id="UP000736335">
    <property type="component" value="Unassembled WGS sequence"/>
</dbReference>
<sequence length="217" mass="23170">MKALGFVRFPLLHFISFIRSLGGHQRAESARAGGTFYLLGSFMSKAGKNSANIISRAQCDMLANRIPGDQSAIFPGKSTASTLQKSPISFHLPSAAYELSTTPLRPATQTASCPTRTGSQPPVGWNAPVSSLALRTATPVMWTTLKISPHQRSSVSGGGLHPAKAAFIIHAPLITATNNTLVYWFRASEARVSASIQWPPPSEIADTAWSPAHALTF</sequence>
<proteinExistence type="predicted"/>
<dbReference type="AlphaFoldDB" id="A0A9P6HNE2"/>
<organism evidence="2 3">
    <name type="scientific">Thelephora terrestris</name>
    <dbReference type="NCBI Taxonomy" id="56493"/>
    <lineage>
        <taxon>Eukaryota</taxon>
        <taxon>Fungi</taxon>
        <taxon>Dikarya</taxon>
        <taxon>Basidiomycota</taxon>
        <taxon>Agaricomycotina</taxon>
        <taxon>Agaricomycetes</taxon>
        <taxon>Thelephorales</taxon>
        <taxon>Thelephoraceae</taxon>
        <taxon>Thelephora</taxon>
    </lineage>
</organism>
<gene>
    <name evidence="2" type="ORF">BJ322DRAFT_1017810</name>
</gene>
<reference evidence="2" key="1">
    <citation type="journal article" date="2020" name="Nat. Commun.">
        <title>Large-scale genome sequencing of mycorrhizal fungi provides insights into the early evolution of symbiotic traits.</title>
        <authorList>
            <person name="Miyauchi S."/>
            <person name="Kiss E."/>
            <person name="Kuo A."/>
            <person name="Drula E."/>
            <person name="Kohler A."/>
            <person name="Sanchez-Garcia M."/>
            <person name="Morin E."/>
            <person name="Andreopoulos B."/>
            <person name="Barry K.W."/>
            <person name="Bonito G."/>
            <person name="Buee M."/>
            <person name="Carver A."/>
            <person name="Chen C."/>
            <person name="Cichocki N."/>
            <person name="Clum A."/>
            <person name="Culley D."/>
            <person name="Crous P.W."/>
            <person name="Fauchery L."/>
            <person name="Girlanda M."/>
            <person name="Hayes R.D."/>
            <person name="Keri Z."/>
            <person name="LaButti K."/>
            <person name="Lipzen A."/>
            <person name="Lombard V."/>
            <person name="Magnuson J."/>
            <person name="Maillard F."/>
            <person name="Murat C."/>
            <person name="Nolan M."/>
            <person name="Ohm R.A."/>
            <person name="Pangilinan J."/>
            <person name="Pereira M.F."/>
            <person name="Perotto S."/>
            <person name="Peter M."/>
            <person name="Pfister S."/>
            <person name="Riley R."/>
            <person name="Sitrit Y."/>
            <person name="Stielow J.B."/>
            <person name="Szollosi G."/>
            <person name="Zifcakova L."/>
            <person name="Stursova M."/>
            <person name="Spatafora J.W."/>
            <person name="Tedersoo L."/>
            <person name="Vaario L.M."/>
            <person name="Yamada A."/>
            <person name="Yan M."/>
            <person name="Wang P."/>
            <person name="Xu J."/>
            <person name="Bruns T."/>
            <person name="Baldrian P."/>
            <person name="Vilgalys R."/>
            <person name="Dunand C."/>
            <person name="Henrissat B."/>
            <person name="Grigoriev I.V."/>
            <person name="Hibbett D."/>
            <person name="Nagy L.G."/>
            <person name="Martin F.M."/>
        </authorList>
    </citation>
    <scope>NUCLEOTIDE SEQUENCE</scope>
    <source>
        <strain evidence="2">UH-Tt-Lm1</strain>
    </source>
</reference>
<name>A0A9P6HNE2_9AGAM</name>
<evidence type="ECO:0000313" key="3">
    <source>
        <dbReference type="Proteomes" id="UP000736335"/>
    </source>
</evidence>
<evidence type="ECO:0000313" key="2">
    <source>
        <dbReference type="EMBL" id="KAF9791278.1"/>
    </source>
</evidence>
<feature type="chain" id="PRO_5040108378" evidence="1">
    <location>
        <begin position="21"/>
        <end position="217"/>
    </location>
</feature>
<dbReference type="EMBL" id="WIUZ02000002">
    <property type="protein sequence ID" value="KAF9791278.1"/>
    <property type="molecule type" value="Genomic_DNA"/>
</dbReference>
<feature type="signal peptide" evidence="1">
    <location>
        <begin position="1"/>
        <end position="20"/>
    </location>
</feature>
<keyword evidence="3" id="KW-1185">Reference proteome</keyword>
<keyword evidence="1" id="KW-0732">Signal</keyword>